<dbReference type="PANTHER" id="PTHR37984:SF8">
    <property type="entry name" value="CCHC-TYPE DOMAIN-CONTAINING PROTEIN"/>
    <property type="match status" value="1"/>
</dbReference>
<protein>
    <recommendedName>
        <fullName evidence="2">Integrase catalytic domain-containing protein</fullName>
    </recommendedName>
</protein>
<dbReference type="InterPro" id="IPR012337">
    <property type="entry name" value="RNaseH-like_sf"/>
</dbReference>
<evidence type="ECO:0000256" key="1">
    <source>
        <dbReference type="SAM" id="MobiDB-lite"/>
    </source>
</evidence>
<dbReference type="InterPro" id="IPR001584">
    <property type="entry name" value="Integrase_cat-core"/>
</dbReference>
<dbReference type="InterPro" id="IPR036397">
    <property type="entry name" value="RNaseH_sf"/>
</dbReference>
<reference evidence="3" key="2">
    <citation type="submission" date="2021-01" db="UniProtKB">
        <authorList>
            <consortium name="EnsemblMetazoa"/>
        </authorList>
    </citation>
    <scope>IDENTIFICATION</scope>
</reference>
<dbReference type="Proteomes" id="UP000007110">
    <property type="component" value="Unassembled WGS sequence"/>
</dbReference>
<feature type="compositionally biased region" description="Polar residues" evidence="1">
    <location>
        <begin position="212"/>
        <end position="226"/>
    </location>
</feature>
<dbReference type="OrthoDB" id="775972at2759"/>
<reference evidence="4" key="1">
    <citation type="submission" date="2015-02" db="EMBL/GenBank/DDBJ databases">
        <title>Genome sequencing for Strongylocentrotus purpuratus.</title>
        <authorList>
            <person name="Murali S."/>
            <person name="Liu Y."/>
            <person name="Vee V."/>
            <person name="English A."/>
            <person name="Wang M."/>
            <person name="Skinner E."/>
            <person name="Han Y."/>
            <person name="Muzny D.M."/>
            <person name="Worley K.C."/>
            <person name="Gibbs R.A."/>
        </authorList>
    </citation>
    <scope>NUCLEOTIDE SEQUENCE</scope>
</reference>
<keyword evidence="4" id="KW-1185">Reference proteome</keyword>
<dbReference type="PROSITE" id="PS50994">
    <property type="entry name" value="INTEGRASE"/>
    <property type="match status" value="1"/>
</dbReference>
<dbReference type="SUPFAM" id="SSF53098">
    <property type="entry name" value="Ribonuclease H-like"/>
    <property type="match status" value="1"/>
</dbReference>
<feature type="compositionally biased region" description="Acidic residues" evidence="1">
    <location>
        <begin position="199"/>
        <end position="208"/>
    </location>
</feature>
<dbReference type="Gene3D" id="3.30.420.10">
    <property type="entry name" value="Ribonuclease H-like superfamily/Ribonuclease H"/>
    <property type="match status" value="1"/>
</dbReference>
<dbReference type="PANTHER" id="PTHR37984">
    <property type="entry name" value="PROTEIN CBG26694"/>
    <property type="match status" value="1"/>
</dbReference>
<name>A0A7M7NLJ8_STRPU</name>
<proteinExistence type="predicted"/>
<evidence type="ECO:0000259" key="2">
    <source>
        <dbReference type="PROSITE" id="PS50994"/>
    </source>
</evidence>
<dbReference type="AlphaFoldDB" id="A0A7M7NLJ8"/>
<dbReference type="GeneID" id="115922824"/>
<feature type="domain" description="Integrase catalytic" evidence="2">
    <location>
        <begin position="1"/>
        <end position="152"/>
    </location>
</feature>
<dbReference type="GO" id="GO:0003676">
    <property type="term" value="F:nucleic acid binding"/>
    <property type="evidence" value="ECO:0007669"/>
    <property type="project" value="InterPro"/>
</dbReference>
<dbReference type="RefSeq" id="XP_030838389.1">
    <property type="nucleotide sequence ID" value="XM_030982529.1"/>
</dbReference>
<feature type="region of interest" description="Disordered" evidence="1">
    <location>
        <begin position="178"/>
        <end position="240"/>
    </location>
</feature>
<dbReference type="InParanoid" id="A0A7M7NLJ8"/>
<dbReference type="EnsemblMetazoa" id="XM_030982529">
    <property type="protein sequence ID" value="XP_030838389"/>
    <property type="gene ID" value="LOC115922824"/>
</dbReference>
<accession>A0A7M7NLJ8</accession>
<dbReference type="GO" id="GO:0015074">
    <property type="term" value="P:DNA integration"/>
    <property type="evidence" value="ECO:0007669"/>
    <property type="project" value="InterPro"/>
</dbReference>
<evidence type="ECO:0000313" key="4">
    <source>
        <dbReference type="Proteomes" id="UP000007110"/>
    </source>
</evidence>
<sequence length="240" mass="27587">MYTADTLSRAVDPKAELTAETDEDIRVYVDAIIKSIIKAVINHMKAVFARHGTPCELMSDNGPQFASQEFQSFAKEWDFHHTTSSPYYPQSNGLAENAEKIVNTRSVRGRKEDHKVKQKERFDKHARDLSKLKPGDHVIHQHMKTNTWSKRGIVRSVQDRNRSYQIETETGEIRRRNRRHLRLVPRQQQAESIPLPTQDDCELDDTAEATEQPASEESSNTLSTRTRSGRVIKPPDRLNL</sequence>
<organism evidence="3 4">
    <name type="scientific">Strongylocentrotus purpuratus</name>
    <name type="common">Purple sea urchin</name>
    <dbReference type="NCBI Taxonomy" id="7668"/>
    <lineage>
        <taxon>Eukaryota</taxon>
        <taxon>Metazoa</taxon>
        <taxon>Echinodermata</taxon>
        <taxon>Eleutherozoa</taxon>
        <taxon>Echinozoa</taxon>
        <taxon>Echinoidea</taxon>
        <taxon>Euechinoidea</taxon>
        <taxon>Echinacea</taxon>
        <taxon>Camarodonta</taxon>
        <taxon>Echinidea</taxon>
        <taxon>Strongylocentrotidae</taxon>
        <taxon>Strongylocentrotus</taxon>
    </lineage>
</organism>
<dbReference type="Pfam" id="PF00665">
    <property type="entry name" value="rve"/>
    <property type="match status" value="1"/>
</dbReference>
<dbReference type="OMA" id="KTHIARC"/>
<dbReference type="KEGG" id="spu:115922824"/>
<dbReference type="InterPro" id="IPR050951">
    <property type="entry name" value="Retrovirus_Pol_polyprotein"/>
</dbReference>
<evidence type="ECO:0000313" key="3">
    <source>
        <dbReference type="EnsemblMetazoa" id="XP_030838389"/>
    </source>
</evidence>